<feature type="compositionally biased region" description="Low complexity" evidence="1">
    <location>
        <begin position="326"/>
        <end position="338"/>
    </location>
</feature>
<reference evidence="3 4" key="1">
    <citation type="submission" date="2023-07" db="EMBL/GenBank/DDBJ databases">
        <title>Sorghum-associated microbial communities from plants grown in Nebraska, USA.</title>
        <authorList>
            <person name="Schachtman D."/>
        </authorList>
    </citation>
    <scope>NUCLEOTIDE SEQUENCE [LARGE SCALE GENOMIC DNA]</scope>
    <source>
        <strain evidence="3 4">CC60</strain>
    </source>
</reference>
<evidence type="ECO:0000313" key="4">
    <source>
        <dbReference type="Proteomes" id="UP001237737"/>
    </source>
</evidence>
<gene>
    <name evidence="3" type="ORF">J2T07_000526</name>
</gene>
<keyword evidence="2" id="KW-0732">Signal</keyword>
<dbReference type="Pfam" id="PF06082">
    <property type="entry name" value="YjbH"/>
    <property type="match status" value="1"/>
</dbReference>
<evidence type="ECO:0000313" key="3">
    <source>
        <dbReference type="EMBL" id="MDQ0008367.1"/>
    </source>
</evidence>
<dbReference type="Proteomes" id="UP001237737">
    <property type="component" value="Unassembled WGS sequence"/>
</dbReference>
<protein>
    <recommendedName>
        <fullName evidence="5">Exopolysaccharide biosynthesis protein YbjH</fullName>
    </recommendedName>
</protein>
<feature type="chain" id="PRO_5045290772" description="Exopolysaccharide biosynthesis protein YbjH" evidence="2">
    <location>
        <begin position="37"/>
        <end position="740"/>
    </location>
</feature>
<accession>A0ABT9SWL0</accession>
<feature type="compositionally biased region" description="Pro residues" evidence="1">
    <location>
        <begin position="311"/>
        <end position="325"/>
    </location>
</feature>
<dbReference type="EMBL" id="JAUSSK010000001">
    <property type="protein sequence ID" value="MDQ0008367.1"/>
    <property type="molecule type" value="Genomic_DNA"/>
</dbReference>
<evidence type="ECO:0008006" key="5">
    <source>
        <dbReference type="Google" id="ProtNLM"/>
    </source>
</evidence>
<evidence type="ECO:0000256" key="1">
    <source>
        <dbReference type="SAM" id="MobiDB-lite"/>
    </source>
</evidence>
<feature type="compositionally biased region" description="Basic and acidic residues" evidence="1">
    <location>
        <begin position="291"/>
        <end position="300"/>
    </location>
</feature>
<dbReference type="InterPro" id="IPR010344">
    <property type="entry name" value="YbjH"/>
</dbReference>
<organism evidence="3 4">
    <name type="scientific">Luteibacter jiangsuensis</name>
    <dbReference type="NCBI Taxonomy" id="637577"/>
    <lineage>
        <taxon>Bacteria</taxon>
        <taxon>Pseudomonadati</taxon>
        <taxon>Pseudomonadota</taxon>
        <taxon>Gammaproteobacteria</taxon>
        <taxon>Lysobacterales</taxon>
        <taxon>Rhodanobacteraceae</taxon>
        <taxon>Luteibacter</taxon>
    </lineage>
</organism>
<evidence type="ECO:0000256" key="2">
    <source>
        <dbReference type="SAM" id="SignalP"/>
    </source>
</evidence>
<comment type="caution">
    <text evidence="3">The sequence shown here is derived from an EMBL/GenBank/DDBJ whole genome shotgun (WGS) entry which is preliminary data.</text>
</comment>
<feature type="region of interest" description="Disordered" evidence="1">
    <location>
        <begin position="291"/>
        <end position="340"/>
    </location>
</feature>
<name>A0ABT9SWL0_9GAMM</name>
<dbReference type="RefSeq" id="WP_306847017.1">
    <property type="nucleotide sequence ID" value="NZ_JAUSSK010000001.1"/>
</dbReference>
<keyword evidence="4" id="KW-1185">Reference proteome</keyword>
<feature type="signal peptide" evidence="2">
    <location>
        <begin position="1"/>
        <end position="36"/>
    </location>
</feature>
<sequence>MRTPRMPRLAMRRTALQGCCRAGFVLWAGGATALHAQEAYTQSDFGGVGLLQTPTARMAREGEFSFVLSRTTPYTNYNVSMQPLPWLEASFRYTNVSNRLYGPRSLSGSQTYKDKSIDAKVRIWEESRWLPAVAVGARDIGGTGLFSSEYVVTSKRAGPFDFSLGLAWGYMGARGDIANPLNFISSRFETRPTSSTGTGNFSTNKFFRGRPGFFGGIEYRSPWQWLLLKAELDGNDYKHQPQNNNQPQRWPVNLGAVFRLNRNVDLTLGYERGEVATAAINLHTNLATHVDPPKTYDPKPEPVAFESTPAEAPPASPASANPPPANAVTANPATRTAPEQVDWPEVATALRDNAGINVSSIGRRGSELVIHGQQDRFFYSAEGVGRATRIIDNRVDRSIDWLTVASERNGLKTVETSVHRPRFLELLDHRIDLPTFRRSVEQDPVTVREEEVLYRAPLKRFNGGFSLGYQQNLGGPDAFVLYQVYGAASGTFNFTRNLWLDGVVSLNLFNNYDKFKYDAPSNLPRVRTNLRQYLTSSDLTLPNFQLTGTHRLGQDLYGMAYAGMLESMYGGAGGEVLYRPFGERWAVGADVNWVKQRGFDQDFSFRRYHVITGQATGYLDTGFHNVTLAVSVGRYLAGDWGTTIDVSREFANGARMGAYATVTNKSGSSGYGEGSFDKGIYVSIPFDMLLPHSSRSRATLLWQPLIRDGGARLNKRYTLYTLTSDLDSDLFDKNLGKISE</sequence>
<proteinExistence type="predicted"/>